<dbReference type="Pfam" id="PF05768">
    <property type="entry name" value="Glrx-like"/>
    <property type="match status" value="1"/>
</dbReference>
<dbReference type="Gene3D" id="3.40.30.10">
    <property type="entry name" value="Glutaredoxin"/>
    <property type="match status" value="1"/>
</dbReference>
<proteinExistence type="predicted"/>
<dbReference type="RefSeq" id="WP_109235995.1">
    <property type="nucleotide sequence ID" value="NZ_BMXZ01000001.1"/>
</dbReference>
<dbReference type="InterPro" id="IPR036249">
    <property type="entry name" value="Thioredoxin-like_sf"/>
</dbReference>
<organism evidence="1 2">
    <name type="scientific">Ignatzschineria indica</name>
    <dbReference type="NCBI Taxonomy" id="472583"/>
    <lineage>
        <taxon>Bacteria</taxon>
        <taxon>Pseudomonadati</taxon>
        <taxon>Pseudomonadota</taxon>
        <taxon>Gammaproteobacteria</taxon>
        <taxon>Cardiobacteriales</taxon>
        <taxon>Ignatzschineriaceae</taxon>
        <taxon>Ignatzschineria</taxon>
    </lineage>
</organism>
<name>A0A2U2ANT3_9GAMM</name>
<dbReference type="Proteomes" id="UP000244948">
    <property type="component" value="Unassembled WGS sequence"/>
</dbReference>
<comment type="caution">
    <text evidence="1">The sequence shown here is derived from an EMBL/GenBank/DDBJ whole genome shotgun (WGS) entry which is preliminary data.</text>
</comment>
<protein>
    <submittedName>
        <fullName evidence="1">Glutaredoxin family protein</fullName>
    </submittedName>
</protein>
<accession>A0A2U2ANT3</accession>
<gene>
    <name evidence="1" type="ORF">DC082_04955</name>
</gene>
<evidence type="ECO:0000313" key="1">
    <source>
        <dbReference type="EMBL" id="PWD84874.1"/>
    </source>
</evidence>
<reference evidence="1 2" key="1">
    <citation type="journal article" date="2018" name="Genome Announc.">
        <title>Ignatzschineria cameli sp. nov., isolated from necrotic foot tissue of dromedaries (Camelus dromedarius) and associated maggots (Wohlfahrtia species) in Dubai.</title>
        <authorList>
            <person name="Tsang C.C."/>
            <person name="Tang J.Y."/>
            <person name="Fong J.Y."/>
            <person name="Kinne J."/>
            <person name="Lee H.H."/>
            <person name="Joseph M."/>
            <person name="Jose S."/>
            <person name="Schuster R.K."/>
            <person name="Tang Y."/>
            <person name="Sivakumar S."/>
            <person name="Chen J.H."/>
            <person name="Teng J.L."/>
            <person name="Lau S.K."/>
            <person name="Wernery U."/>
            <person name="Woo P.C."/>
        </authorList>
    </citation>
    <scope>NUCLEOTIDE SEQUENCE [LARGE SCALE GENOMIC DNA]</scope>
    <source>
        <strain evidence="1 2">KCTC 22643</strain>
    </source>
</reference>
<evidence type="ECO:0000313" key="2">
    <source>
        <dbReference type="Proteomes" id="UP000244948"/>
    </source>
</evidence>
<sequence length="83" mass="9804">MTNQTQNIDTVVLYSTLDCQLCEAVEERLQAEGIQYHYIDIVHDDALVERYGWFIPVIKWQEEIYKSPLDLDTIIERIKKSSK</sequence>
<dbReference type="InterPro" id="IPR008554">
    <property type="entry name" value="Glutaredoxin-like"/>
</dbReference>
<dbReference type="EMBL" id="QEWR01000002">
    <property type="protein sequence ID" value="PWD84874.1"/>
    <property type="molecule type" value="Genomic_DNA"/>
</dbReference>
<keyword evidence="2" id="KW-1185">Reference proteome</keyword>
<dbReference type="SUPFAM" id="SSF52833">
    <property type="entry name" value="Thioredoxin-like"/>
    <property type="match status" value="1"/>
</dbReference>
<dbReference type="AlphaFoldDB" id="A0A2U2ANT3"/>